<proteinExistence type="predicted"/>
<keyword evidence="3" id="KW-1185">Reference proteome</keyword>
<feature type="region of interest" description="Disordered" evidence="1">
    <location>
        <begin position="40"/>
        <end position="63"/>
    </location>
</feature>
<protein>
    <submittedName>
        <fullName evidence="2">Uncharacterized protein</fullName>
    </submittedName>
</protein>
<dbReference type="AlphaFoldDB" id="A0AAX6E525"/>
<evidence type="ECO:0000256" key="1">
    <source>
        <dbReference type="SAM" id="MobiDB-lite"/>
    </source>
</evidence>
<dbReference type="Proteomes" id="UP001140949">
    <property type="component" value="Unassembled WGS sequence"/>
</dbReference>
<organism evidence="2 3">
    <name type="scientific">Iris pallida</name>
    <name type="common">Sweet iris</name>
    <dbReference type="NCBI Taxonomy" id="29817"/>
    <lineage>
        <taxon>Eukaryota</taxon>
        <taxon>Viridiplantae</taxon>
        <taxon>Streptophyta</taxon>
        <taxon>Embryophyta</taxon>
        <taxon>Tracheophyta</taxon>
        <taxon>Spermatophyta</taxon>
        <taxon>Magnoliopsida</taxon>
        <taxon>Liliopsida</taxon>
        <taxon>Asparagales</taxon>
        <taxon>Iridaceae</taxon>
        <taxon>Iridoideae</taxon>
        <taxon>Irideae</taxon>
        <taxon>Iris</taxon>
    </lineage>
</organism>
<reference evidence="2" key="2">
    <citation type="submission" date="2023-04" db="EMBL/GenBank/DDBJ databases">
        <authorList>
            <person name="Bruccoleri R.E."/>
            <person name="Oakeley E.J."/>
            <person name="Faust A.-M."/>
            <person name="Dessus-Babus S."/>
            <person name="Altorfer M."/>
            <person name="Burckhardt D."/>
            <person name="Oertli M."/>
            <person name="Naumann U."/>
            <person name="Petersen F."/>
            <person name="Wong J."/>
        </authorList>
    </citation>
    <scope>NUCLEOTIDE SEQUENCE</scope>
    <source>
        <strain evidence="2">GSM-AAB239-AS_SAM_17_03QT</strain>
        <tissue evidence="2">Leaf</tissue>
    </source>
</reference>
<sequence>MAGGRYLTGSSGVRLCKLVPGGTRLYEHISGRRGFSSWSTTTAGHLRSRPRWSSPASLFSGEL</sequence>
<evidence type="ECO:0000313" key="3">
    <source>
        <dbReference type="Proteomes" id="UP001140949"/>
    </source>
</evidence>
<dbReference type="EMBL" id="JANAVB010040017">
    <property type="protein sequence ID" value="KAJ6799091.1"/>
    <property type="molecule type" value="Genomic_DNA"/>
</dbReference>
<reference evidence="2" key="1">
    <citation type="journal article" date="2023" name="GigaByte">
        <title>Genome assembly of the bearded iris, Iris pallida Lam.</title>
        <authorList>
            <person name="Bruccoleri R.E."/>
            <person name="Oakeley E.J."/>
            <person name="Faust A.M.E."/>
            <person name="Altorfer M."/>
            <person name="Dessus-Babus S."/>
            <person name="Burckhardt D."/>
            <person name="Oertli M."/>
            <person name="Naumann U."/>
            <person name="Petersen F."/>
            <person name="Wong J."/>
        </authorList>
    </citation>
    <scope>NUCLEOTIDE SEQUENCE</scope>
    <source>
        <strain evidence="2">GSM-AAB239-AS_SAM_17_03QT</strain>
    </source>
</reference>
<accession>A0AAX6E525</accession>
<name>A0AAX6E525_IRIPA</name>
<evidence type="ECO:0000313" key="2">
    <source>
        <dbReference type="EMBL" id="KAJ6799091.1"/>
    </source>
</evidence>
<comment type="caution">
    <text evidence="2">The sequence shown here is derived from an EMBL/GenBank/DDBJ whole genome shotgun (WGS) entry which is preliminary data.</text>
</comment>
<gene>
    <name evidence="2" type="ORF">M6B38_208720</name>
</gene>